<comment type="caution">
    <text evidence="1">The sequence shown here is derived from an EMBL/GenBank/DDBJ whole genome shotgun (WGS) entry which is preliminary data.</text>
</comment>
<accession>A0ABY1Q670</accession>
<dbReference type="Proteomes" id="UP001158049">
    <property type="component" value="Unassembled WGS sequence"/>
</dbReference>
<dbReference type="RefSeq" id="WP_283441895.1">
    <property type="nucleotide sequence ID" value="NZ_FXUL01000005.1"/>
</dbReference>
<organism evidence="1 2">
    <name type="scientific">Noviherbaspirillum suwonense</name>
    <dbReference type="NCBI Taxonomy" id="1224511"/>
    <lineage>
        <taxon>Bacteria</taxon>
        <taxon>Pseudomonadati</taxon>
        <taxon>Pseudomonadota</taxon>
        <taxon>Betaproteobacteria</taxon>
        <taxon>Burkholderiales</taxon>
        <taxon>Oxalobacteraceae</taxon>
        <taxon>Noviherbaspirillum</taxon>
    </lineage>
</organism>
<dbReference type="EMBL" id="FXUL01000005">
    <property type="protein sequence ID" value="SMP56962.1"/>
    <property type="molecule type" value="Genomic_DNA"/>
</dbReference>
<sequence>MHGEQSHDPANVTGTFDELKRAQAFAGMRLCDFNEVIDSDTWEVVWRFNTGASKRTGSPALQLSIESQDARQSTHWFN</sequence>
<protein>
    <submittedName>
        <fullName evidence="1">Uncharacterized protein</fullName>
    </submittedName>
</protein>
<gene>
    <name evidence="1" type="ORF">SAMN06295970_10517</name>
</gene>
<proteinExistence type="predicted"/>
<evidence type="ECO:0000313" key="2">
    <source>
        <dbReference type="Proteomes" id="UP001158049"/>
    </source>
</evidence>
<keyword evidence="2" id="KW-1185">Reference proteome</keyword>
<name>A0ABY1Q670_9BURK</name>
<reference evidence="1 2" key="1">
    <citation type="submission" date="2017-05" db="EMBL/GenBank/DDBJ databases">
        <authorList>
            <person name="Varghese N."/>
            <person name="Submissions S."/>
        </authorList>
    </citation>
    <scope>NUCLEOTIDE SEQUENCE [LARGE SCALE GENOMIC DNA]</scope>
    <source>
        <strain evidence="1 2">DSM 26001</strain>
    </source>
</reference>
<evidence type="ECO:0000313" key="1">
    <source>
        <dbReference type="EMBL" id="SMP56962.1"/>
    </source>
</evidence>